<evidence type="ECO:0000256" key="1">
    <source>
        <dbReference type="SAM" id="MobiDB-lite"/>
    </source>
</evidence>
<organism evidence="2 3">
    <name type="scientific">Corynespora cassiicola Philippines</name>
    <dbReference type="NCBI Taxonomy" id="1448308"/>
    <lineage>
        <taxon>Eukaryota</taxon>
        <taxon>Fungi</taxon>
        <taxon>Dikarya</taxon>
        <taxon>Ascomycota</taxon>
        <taxon>Pezizomycotina</taxon>
        <taxon>Dothideomycetes</taxon>
        <taxon>Pleosporomycetidae</taxon>
        <taxon>Pleosporales</taxon>
        <taxon>Corynesporascaceae</taxon>
        <taxon>Corynespora</taxon>
    </lineage>
</organism>
<evidence type="ECO:0000313" key="2">
    <source>
        <dbReference type="EMBL" id="PSN58973.1"/>
    </source>
</evidence>
<sequence length="347" mass="38944">MSFRREYLVDDVGDTVVLITNSKFLVCSSKMSRLSPQFERIFSETPDKVVQLDEDPEAFHRICQLAHGTFVPEAHISIDTLVNMASIVRRYNVSATSQVYASVNFNFIIKTLRPATLPIADMLKLLQVAKDLGSPKFRGLLREIYLQHGTCFEFVSSQGNENCASYLVFVLQKVINTRIQIACSLLAFAHQFSNFDYSLEIRGLGLWILQSSPGLHNVCLHLNRLKDCQNPIYQDPNLQSVIQQALIDLHQRTAELETSLKDAISQEDNTVNERFESDSYEIIGFQELALQRTDSASYGMLDHQESGEISSNTGEYEVVATSASVFDGDDVESDSESCKSRATSKTV</sequence>
<keyword evidence="3" id="KW-1185">Reference proteome</keyword>
<protein>
    <recommendedName>
        <fullName evidence="4">BTB domain-containing protein</fullName>
    </recommendedName>
</protein>
<dbReference type="Proteomes" id="UP000240883">
    <property type="component" value="Unassembled WGS sequence"/>
</dbReference>
<accession>A0A2T2N0K8</accession>
<proteinExistence type="predicted"/>
<name>A0A2T2N0K8_CORCC</name>
<dbReference type="EMBL" id="KZ678174">
    <property type="protein sequence ID" value="PSN58973.1"/>
    <property type="molecule type" value="Genomic_DNA"/>
</dbReference>
<evidence type="ECO:0008006" key="4">
    <source>
        <dbReference type="Google" id="ProtNLM"/>
    </source>
</evidence>
<dbReference type="AlphaFoldDB" id="A0A2T2N0K8"/>
<evidence type="ECO:0000313" key="3">
    <source>
        <dbReference type="Proteomes" id="UP000240883"/>
    </source>
</evidence>
<gene>
    <name evidence="2" type="ORF">BS50DRAFT_682516</name>
</gene>
<dbReference type="OrthoDB" id="3789582at2759"/>
<reference evidence="2 3" key="1">
    <citation type="journal article" date="2018" name="Front. Microbiol.">
        <title>Genome-Wide Analysis of Corynespora cassiicola Leaf Fall Disease Putative Effectors.</title>
        <authorList>
            <person name="Lopez D."/>
            <person name="Ribeiro S."/>
            <person name="Label P."/>
            <person name="Fumanal B."/>
            <person name="Venisse J.S."/>
            <person name="Kohler A."/>
            <person name="de Oliveira R.R."/>
            <person name="Labutti K."/>
            <person name="Lipzen A."/>
            <person name="Lail K."/>
            <person name="Bauer D."/>
            <person name="Ohm R.A."/>
            <person name="Barry K.W."/>
            <person name="Spatafora J."/>
            <person name="Grigoriev I.V."/>
            <person name="Martin F.M."/>
            <person name="Pujade-Renaud V."/>
        </authorList>
    </citation>
    <scope>NUCLEOTIDE SEQUENCE [LARGE SCALE GENOMIC DNA]</scope>
    <source>
        <strain evidence="2 3">Philippines</strain>
    </source>
</reference>
<feature type="region of interest" description="Disordered" evidence="1">
    <location>
        <begin position="323"/>
        <end position="347"/>
    </location>
</feature>